<dbReference type="Pfam" id="PF01040">
    <property type="entry name" value="UbiA"/>
    <property type="match status" value="1"/>
</dbReference>
<evidence type="ECO:0000256" key="7">
    <source>
        <dbReference type="ARBA" id="ARBA00022688"/>
    </source>
</evidence>
<evidence type="ECO:0000313" key="14">
    <source>
        <dbReference type="Proteomes" id="UP001595556"/>
    </source>
</evidence>
<evidence type="ECO:0000256" key="5">
    <source>
        <dbReference type="ARBA" id="ARBA00022519"/>
    </source>
</evidence>
<accession>A0ABV7H0G9</accession>
<organism evidence="13 14">
    <name type="scientific">Piscinibacterium candidicorallinum</name>
    <dbReference type="NCBI Taxonomy" id="1793872"/>
    <lineage>
        <taxon>Bacteria</taxon>
        <taxon>Pseudomonadati</taxon>
        <taxon>Pseudomonadota</taxon>
        <taxon>Betaproteobacteria</taxon>
        <taxon>Burkholderiales</taxon>
        <taxon>Piscinibacterium</taxon>
    </lineage>
</organism>
<evidence type="ECO:0000256" key="11">
    <source>
        <dbReference type="HAMAP-Rule" id="MF_01635"/>
    </source>
</evidence>
<keyword evidence="14" id="KW-1185">Reference proteome</keyword>
<evidence type="ECO:0000313" key="13">
    <source>
        <dbReference type="EMBL" id="MFC3146263.1"/>
    </source>
</evidence>
<keyword evidence="5 11" id="KW-0997">Cell inner membrane</keyword>
<dbReference type="Gene3D" id="1.10.357.140">
    <property type="entry name" value="UbiA prenyltransferase"/>
    <property type="match status" value="1"/>
</dbReference>
<keyword evidence="8 11" id="KW-0812">Transmembrane</keyword>
<feature type="transmembrane region" description="Helical" evidence="11">
    <location>
        <begin position="86"/>
        <end position="106"/>
    </location>
</feature>
<keyword evidence="7 11" id="KW-0831">Ubiquinone biosynthesis</keyword>
<keyword evidence="6 11" id="KW-0808">Transferase</keyword>
<comment type="caution">
    <text evidence="13">The sequence shown here is derived from an EMBL/GenBank/DDBJ whole genome shotgun (WGS) entry which is preliminary data.</text>
</comment>
<evidence type="ECO:0000256" key="6">
    <source>
        <dbReference type="ARBA" id="ARBA00022679"/>
    </source>
</evidence>
<dbReference type="HAMAP" id="MF_01635">
    <property type="entry name" value="UbiA"/>
    <property type="match status" value="1"/>
</dbReference>
<dbReference type="InterPro" id="IPR044878">
    <property type="entry name" value="UbiA_sf"/>
</dbReference>
<dbReference type="PROSITE" id="PS00943">
    <property type="entry name" value="UBIA"/>
    <property type="match status" value="1"/>
</dbReference>
<evidence type="ECO:0000256" key="12">
    <source>
        <dbReference type="NCBIfam" id="TIGR01474"/>
    </source>
</evidence>
<evidence type="ECO:0000256" key="9">
    <source>
        <dbReference type="ARBA" id="ARBA00022989"/>
    </source>
</evidence>
<feature type="transmembrane region" description="Helical" evidence="11">
    <location>
        <begin position="231"/>
        <end position="254"/>
    </location>
</feature>
<reference evidence="14" key="1">
    <citation type="journal article" date="2019" name="Int. J. Syst. Evol. Microbiol.">
        <title>The Global Catalogue of Microorganisms (GCM) 10K type strain sequencing project: providing services to taxonomists for standard genome sequencing and annotation.</title>
        <authorList>
            <consortium name="The Broad Institute Genomics Platform"/>
            <consortium name="The Broad Institute Genome Sequencing Center for Infectious Disease"/>
            <person name="Wu L."/>
            <person name="Ma J."/>
        </authorList>
    </citation>
    <scope>NUCLEOTIDE SEQUENCE [LARGE SCALE GENOMIC DNA]</scope>
    <source>
        <strain evidence="14">KCTC 52168</strain>
    </source>
</reference>
<dbReference type="PANTHER" id="PTHR11048">
    <property type="entry name" value="PRENYLTRANSFERASES"/>
    <property type="match status" value="1"/>
</dbReference>
<comment type="similarity">
    <text evidence="3 11">Belongs to the UbiA prenyltransferase family.</text>
</comment>
<feature type="transmembrane region" description="Helical" evidence="11">
    <location>
        <begin position="266"/>
        <end position="284"/>
    </location>
</feature>
<keyword evidence="9 11" id="KW-1133">Transmembrane helix</keyword>
<comment type="pathway">
    <text evidence="11">Cofactor biosynthesis; ubiquinone biosynthesis.</text>
</comment>
<dbReference type="InterPro" id="IPR030470">
    <property type="entry name" value="UbiA_prenylTrfase_CS"/>
</dbReference>
<dbReference type="EC" id="2.5.1.39" evidence="11 12"/>
<evidence type="ECO:0000256" key="4">
    <source>
        <dbReference type="ARBA" id="ARBA00022475"/>
    </source>
</evidence>
<keyword evidence="4 11" id="KW-1003">Cell membrane</keyword>
<dbReference type="PANTHER" id="PTHR11048:SF28">
    <property type="entry name" value="4-HYDROXYBENZOATE POLYPRENYLTRANSFERASE, MITOCHONDRIAL"/>
    <property type="match status" value="1"/>
</dbReference>
<evidence type="ECO:0000256" key="8">
    <source>
        <dbReference type="ARBA" id="ARBA00022692"/>
    </source>
</evidence>
<comment type="cofactor">
    <cofactor evidence="1 11">
        <name>Mg(2+)</name>
        <dbReference type="ChEBI" id="CHEBI:18420"/>
    </cofactor>
</comment>
<dbReference type="NCBIfam" id="TIGR01474">
    <property type="entry name" value="ubiA_proteo"/>
    <property type="match status" value="1"/>
</dbReference>
<evidence type="ECO:0000256" key="2">
    <source>
        <dbReference type="ARBA" id="ARBA00004141"/>
    </source>
</evidence>
<evidence type="ECO:0000256" key="10">
    <source>
        <dbReference type="ARBA" id="ARBA00023136"/>
    </source>
</evidence>
<dbReference type="Gene3D" id="1.20.120.1780">
    <property type="entry name" value="UbiA prenyltransferase"/>
    <property type="match status" value="1"/>
</dbReference>
<dbReference type="GO" id="GO:0008412">
    <property type="term" value="F:4-hydroxybenzoate polyprenyltransferase activity"/>
    <property type="evidence" value="ECO:0007669"/>
    <property type="project" value="UniProtKB-EC"/>
</dbReference>
<proteinExistence type="inferred from homology"/>
<comment type="catalytic activity">
    <reaction evidence="11">
        <text>all-trans-octaprenyl diphosphate + 4-hydroxybenzoate = 4-hydroxy-3-(all-trans-octaprenyl)benzoate + diphosphate</text>
        <dbReference type="Rhea" id="RHEA:27782"/>
        <dbReference type="ChEBI" id="CHEBI:1617"/>
        <dbReference type="ChEBI" id="CHEBI:17879"/>
        <dbReference type="ChEBI" id="CHEBI:33019"/>
        <dbReference type="ChEBI" id="CHEBI:57711"/>
        <dbReference type="EC" id="2.5.1.39"/>
    </reaction>
</comment>
<dbReference type="CDD" id="cd13959">
    <property type="entry name" value="PT_UbiA_COQ2"/>
    <property type="match status" value="1"/>
</dbReference>
<dbReference type="RefSeq" id="WP_377300543.1">
    <property type="nucleotide sequence ID" value="NZ_CP180191.1"/>
</dbReference>
<sequence length="285" mass="30971">MQERLKLYLLLIRWDKPVGTLLLLWPTLWALWIAANGVPPLGTLIVFVLGTFLMRSAGCAINDYADRDFDRHVQRTEQRVLTSGKISAKEAVAVAAVLALVAFALVLTQNTLTVQLSFAALAVAATYPFFKRFFPMPQLVLGVAFSFGIPMAFAAVQGGIPPMAWWLFAANLLWTLGYDTAYAMADKPDDLKLGLKTSAITFGRFDATAVMVCHILFIGMMALAIEFMGMGLAAWIGLAVAAALCGVQAPKVFSRDRAACFAAFKSNHWVGLALFAGIALQFALR</sequence>
<keyword evidence="10 11" id="KW-0472">Membrane</keyword>
<keyword evidence="11" id="KW-0460">Magnesium</keyword>
<feature type="transmembrane region" description="Helical" evidence="11">
    <location>
        <begin position="163"/>
        <end position="184"/>
    </location>
</feature>
<feature type="transmembrane region" description="Helical" evidence="11">
    <location>
        <begin position="139"/>
        <end position="157"/>
    </location>
</feature>
<evidence type="ECO:0000256" key="1">
    <source>
        <dbReference type="ARBA" id="ARBA00001946"/>
    </source>
</evidence>
<dbReference type="InterPro" id="IPR000537">
    <property type="entry name" value="UbiA_prenyltransferase"/>
</dbReference>
<comment type="subcellular location">
    <subcellularLocation>
        <location evidence="11">Cell inner membrane</location>
        <topology evidence="11">Multi-pass membrane protein</topology>
    </subcellularLocation>
    <subcellularLocation>
        <location evidence="2">Membrane</location>
        <topology evidence="2">Multi-pass membrane protein</topology>
    </subcellularLocation>
</comment>
<gene>
    <name evidence="11 13" type="primary">ubiA</name>
    <name evidence="13" type="ORF">ACFOEN_01255</name>
</gene>
<name>A0ABV7H0G9_9BURK</name>
<dbReference type="EMBL" id="JBHRTI010000003">
    <property type="protein sequence ID" value="MFC3146263.1"/>
    <property type="molecule type" value="Genomic_DNA"/>
</dbReference>
<protein>
    <recommendedName>
        <fullName evidence="11 12">4-hydroxybenzoate octaprenyltransferase</fullName>
        <ecNumber evidence="11 12">2.5.1.39</ecNumber>
    </recommendedName>
    <alternativeName>
        <fullName evidence="11">4-HB polyprenyltransferase</fullName>
    </alternativeName>
</protein>
<evidence type="ECO:0000256" key="3">
    <source>
        <dbReference type="ARBA" id="ARBA00005985"/>
    </source>
</evidence>
<dbReference type="InterPro" id="IPR039653">
    <property type="entry name" value="Prenyltransferase"/>
</dbReference>
<dbReference type="InterPro" id="IPR006370">
    <property type="entry name" value="HB_polyprenyltransferase-like"/>
</dbReference>
<dbReference type="Proteomes" id="UP001595556">
    <property type="component" value="Unassembled WGS sequence"/>
</dbReference>
<comment type="function">
    <text evidence="11">Catalyzes the prenylation of para-hydroxybenzoate (PHB) with an all-trans polyprenyl group. Mediates the second step in the final reaction sequence of ubiquinone-8 (UQ-8) biosynthesis, which is the condensation of the polyisoprenoid side chain with PHB, generating the first membrane-bound Q intermediate 3-octaprenyl-4-hydroxybenzoate.</text>
</comment>